<gene>
    <name evidence="1" type="ORF">FNV43_RR13494</name>
</gene>
<dbReference type="AlphaFoldDB" id="A0A8K0H178"/>
<accession>A0A8K0H178</accession>
<comment type="caution">
    <text evidence="1">The sequence shown here is derived from an EMBL/GenBank/DDBJ whole genome shotgun (WGS) entry which is preliminary data.</text>
</comment>
<reference evidence="1" key="1">
    <citation type="submission" date="2020-03" db="EMBL/GenBank/DDBJ databases">
        <title>A high-quality chromosome-level genome assembly of a woody plant with both climbing and erect habits, Rhamnella rubrinervis.</title>
        <authorList>
            <person name="Lu Z."/>
            <person name="Yang Y."/>
            <person name="Zhu X."/>
            <person name="Sun Y."/>
        </authorList>
    </citation>
    <scope>NUCLEOTIDE SEQUENCE</scope>
    <source>
        <strain evidence="1">BYM</strain>
        <tissue evidence="1">Leaf</tissue>
    </source>
</reference>
<evidence type="ECO:0000313" key="2">
    <source>
        <dbReference type="Proteomes" id="UP000796880"/>
    </source>
</evidence>
<proteinExistence type="predicted"/>
<organism evidence="1 2">
    <name type="scientific">Rhamnella rubrinervis</name>
    <dbReference type="NCBI Taxonomy" id="2594499"/>
    <lineage>
        <taxon>Eukaryota</taxon>
        <taxon>Viridiplantae</taxon>
        <taxon>Streptophyta</taxon>
        <taxon>Embryophyta</taxon>
        <taxon>Tracheophyta</taxon>
        <taxon>Spermatophyta</taxon>
        <taxon>Magnoliopsida</taxon>
        <taxon>eudicotyledons</taxon>
        <taxon>Gunneridae</taxon>
        <taxon>Pentapetalae</taxon>
        <taxon>rosids</taxon>
        <taxon>fabids</taxon>
        <taxon>Rosales</taxon>
        <taxon>Rhamnaceae</taxon>
        <taxon>rhamnoid group</taxon>
        <taxon>Rhamneae</taxon>
        <taxon>Rhamnella</taxon>
    </lineage>
</organism>
<protein>
    <submittedName>
        <fullName evidence="1">Uncharacterized protein</fullName>
    </submittedName>
</protein>
<name>A0A8K0H178_9ROSA</name>
<dbReference type="Proteomes" id="UP000796880">
    <property type="component" value="Unassembled WGS sequence"/>
</dbReference>
<dbReference type="OrthoDB" id="1926316at2759"/>
<sequence>MLTGISKGVNVLLKADFTEVHIAGVGDYCTSVGYANLANLDPQYGLFFSYVMREKPHLFQFVPNEKQVKAANKLLKIIPQNLDIAITTTNEIK</sequence>
<dbReference type="EMBL" id="VOIH02000006">
    <property type="protein sequence ID" value="KAF3443804.1"/>
    <property type="molecule type" value="Genomic_DNA"/>
</dbReference>
<keyword evidence="2" id="KW-1185">Reference proteome</keyword>
<evidence type="ECO:0000313" key="1">
    <source>
        <dbReference type="EMBL" id="KAF3443804.1"/>
    </source>
</evidence>